<evidence type="ECO:0000313" key="2">
    <source>
        <dbReference type="Proteomes" id="UP000239590"/>
    </source>
</evidence>
<dbReference type="SUPFAM" id="SSF49464">
    <property type="entry name" value="Carboxypeptidase regulatory domain-like"/>
    <property type="match status" value="1"/>
</dbReference>
<gene>
    <name evidence="1" type="ORF">C5O19_21745</name>
</gene>
<dbReference type="AlphaFoldDB" id="A0A2S7IG29"/>
<proteinExistence type="predicted"/>
<evidence type="ECO:0008006" key="3">
    <source>
        <dbReference type="Google" id="ProtNLM"/>
    </source>
</evidence>
<dbReference type="OrthoDB" id="5505971at2"/>
<reference evidence="2" key="1">
    <citation type="submission" date="2018-02" db="EMBL/GenBank/DDBJ databases">
        <title>Genome sequencing of Solimonas sp. HR-BB.</title>
        <authorList>
            <person name="Lee Y."/>
            <person name="Jeon C.O."/>
        </authorList>
    </citation>
    <scope>NUCLEOTIDE SEQUENCE [LARGE SCALE GENOMIC DNA]</scope>
    <source>
        <strain evidence="2">HR-U</strain>
    </source>
</reference>
<name>A0A2S7IG29_9BACT</name>
<keyword evidence="2" id="KW-1185">Reference proteome</keyword>
<sequence>MHSIPVRAWVVTILGAFACIFDLHAQQLLVRKISLTVKREPLSQVLQHIGEKGDFYFSYNSNLIPRDSLVSLQVSNQTVQYTLQLLFGNRFSYKETGNYLIIQPGKVERQSTISGYILDDETGEKADLVSIYDKTRFVATVSNDQGYFKLRVKDRSVPLSFTVSKIGYGDTTLTLPANQEVTIRIKPKAILLDEVTINPNSRGERTWLGRTFLSRRLRAQSQNLSRFFVNLPYQIALTPGLGSHGRLSSQVVNKVSVNLLGGYNAGVQGVEIAGVFNIIKNDVRSVQLAGLFNLVGSSVYGFQAAGLLNRALDTLRGVQIAGVSNRVQTSQRSVQIAGVFNTADITHGSVQLAGVLNQARRGTASVQISGLVNHHRDTVTGAQVTSLYNYARHVKGLQLGLINVADSSSGYSLGLINLIRNGKMSFTLAANDVVPFQLTFKSGTHRLYTILLAGYSPFASQPVFTFGAGLGREFQLGTRWSLATDLTSQNLYQGNWDTLPILARLETSLQFRINPHWTLSTGPALSLTYADQLSEVYTSAKGYPHWNFSSTAYGWVGWQGGVQVNF</sequence>
<dbReference type="RefSeq" id="WP_104715501.1">
    <property type="nucleotide sequence ID" value="NZ_PTRA01000006.1"/>
</dbReference>
<dbReference type="Pfam" id="PF13715">
    <property type="entry name" value="CarbopepD_reg_2"/>
    <property type="match status" value="1"/>
</dbReference>
<dbReference type="PROSITE" id="PS51257">
    <property type="entry name" value="PROKAR_LIPOPROTEIN"/>
    <property type="match status" value="1"/>
</dbReference>
<organism evidence="1 2">
    <name type="scientific">Siphonobacter curvatus</name>
    <dbReference type="NCBI Taxonomy" id="2094562"/>
    <lineage>
        <taxon>Bacteria</taxon>
        <taxon>Pseudomonadati</taxon>
        <taxon>Bacteroidota</taxon>
        <taxon>Cytophagia</taxon>
        <taxon>Cytophagales</taxon>
        <taxon>Cytophagaceae</taxon>
        <taxon>Siphonobacter</taxon>
    </lineage>
</organism>
<dbReference type="InterPro" id="IPR008969">
    <property type="entry name" value="CarboxyPept-like_regulatory"/>
</dbReference>
<dbReference type="EMBL" id="PTRA01000006">
    <property type="protein sequence ID" value="PQA54377.1"/>
    <property type="molecule type" value="Genomic_DNA"/>
</dbReference>
<comment type="caution">
    <text evidence="1">The sequence shown here is derived from an EMBL/GenBank/DDBJ whole genome shotgun (WGS) entry which is preliminary data.</text>
</comment>
<evidence type="ECO:0000313" key="1">
    <source>
        <dbReference type="EMBL" id="PQA54377.1"/>
    </source>
</evidence>
<dbReference type="Proteomes" id="UP000239590">
    <property type="component" value="Unassembled WGS sequence"/>
</dbReference>
<accession>A0A2S7IG29</accession>
<protein>
    <recommendedName>
        <fullName evidence="3">Secretin/TonB short N-terminal domain-containing protein</fullName>
    </recommendedName>
</protein>